<comment type="subcellular location">
    <subcellularLocation>
        <location evidence="1 9">Secreted</location>
        <location evidence="1 9">Extracellular space</location>
        <location evidence="1 9">Extracellular matrix</location>
    </subcellularLocation>
</comment>
<dbReference type="InterPro" id="IPR005817">
    <property type="entry name" value="Wnt"/>
</dbReference>
<dbReference type="GO" id="GO:0005125">
    <property type="term" value="F:cytokine activity"/>
    <property type="evidence" value="ECO:0007669"/>
    <property type="project" value="TreeGrafter"/>
</dbReference>
<dbReference type="Pfam" id="PF00110">
    <property type="entry name" value="wnt"/>
    <property type="match status" value="1"/>
</dbReference>
<reference evidence="10 11" key="2">
    <citation type="submission" date="2018-10" db="EMBL/GenBank/DDBJ databases">
        <authorList>
            <consortium name="Pathogen Informatics"/>
        </authorList>
    </citation>
    <scope>NUCLEOTIDE SEQUENCE [LARGE SCALE GENOMIC DNA]</scope>
</reference>
<evidence type="ECO:0000256" key="4">
    <source>
        <dbReference type="ARBA" id="ARBA00022525"/>
    </source>
</evidence>
<reference evidence="12" key="1">
    <citation type="submission" date="2017-02" db="UniProtKB">
        <authorList>
            <consortium name="WormBaseParasite"/>
        </authorList>
    </citation>
    <scope>IDENTIFICATION</scope>
</reference>
<dbReference type="PANTHER" id="PTHR12027">
    <property type="entry name" value="WNT RELATED"/>
    <property type="match status" value="1"/>
</dbReference>
<accession>A0A0N4V442</accession>
<dbReference type="GO" id="GO:0045165">
    <property type="term" value="P:cell fate commitment"/>
    <property type="evidence" value="ECO:0007669"/>
    <property type="project" value="TreeGrafter"/>
</dbReference>
<dbReference type="PANTHER" id="PTHR12027:SF116">
    <property type="entry name" value="ABNORMAL CELL LINEAGE PROTEIN 44"/>
    <property type="match status" value="1"/>
</dbReference>
<sequence length="409" mass="45983">MSSRKTILLLYCWIFISFRKHHEIKARRQILPAKLLQVLQSSLYHKQHHLSQGCSAELFHRKSHPRFLILCRSQPSVAVAAYEGIQDAMKECREHMYYNPWDCTQISTVLHDSPILHSGFFFSVVGKFFNVRYNQFSGNSIGMSLVAAVGGKATAKASSTKKRLRFKNILQNSPDSFHISGTKEAAYLWALSSAGAAWGVATACAAGWLSECACDVTVGNKHSYEWGGCLQGINYGLKMARKMLARPSDGTLLRTIEKHNLKVGRIMVRKTLVQDCKCHGVSGSCDQKTCYHKPAHLRTIAAHLTRKFLRAKRVTGENLKGKNTELIYTEESPDPCLTSTTSNRVCAWSNETHHKGDCKRLCCGRGHKVYYLLIKSSELESRQCNCQFIWCCSVQCNTCFSHVTLSTCK</sequence>
<organism evidence="12">
    <name type="scientific">Enterobius vermicularis</name>
    <name type="common">Human pinworm</name>
    <dbReference type="NCBI Taxonomy" id="51028"/>
    <lineage>
        <taxon>Eukaryota</taxon>
        <taxon>Metazoa</taxon>
        <taxon>Ecdysozoa</taxon>
        <taxon>Nematoda</taxon>
        <taxon>Chromadorea</taxon>
        <taxon>Rhabditida</taxon>
        <taxon>Spirurina</taxon>
        <taxon>Oxyuridomorpha</taxon>
        <taxon>Oxyuroidea</taxon>
        <taxon>Oxyuridae</taxon>
        <taxon>Enterobius</taxon>
    </lineage>
</organism>
<evidence type="ECO:0000256" key="5">
    <source>
        <dbReference type="ARBA" id="ARBA00022530"/>
    </source>
</evidence>
<dbReference type="Gene3D" id="3.30.2460.20">
    <property type="match status" value="1"/>
</dbReference>
<evidence type="ECO:0000256" key="9">
    <source>
        <dbReference type="RuleBase" id="RU003500"/>
    </source>
</evidence>
<dbReference type="GO" id="GO:0005109">
    <property type="term" value="F:frizzled binding"/>
    <property type="evidence" value="ECO:0007669"/>
    <property type="project" value="TreeGrafter"/>
</dbReference>
<evidence type="ECO:0000256" key="3">
    <source>
        <dbReference type="ARBA" id="ARBA00022473"/>
    </source>
</evidence>
<evidence type="ECO:0000313" key="10">
    <source>
        <dbReference type="EMBL" id="VDD89811.1"/>
    </source>
</evidence>
<keyword evidence="5" id="KW-0272">Extracellular matrix</keyword>
<dbReference type="GO" id="GO:0005615">
    <property type="term" value="C:extracellular space"/>
    <property type="evidence" value="ECO:0007669"/>
    <property type="project" value="TreeGrafter"/>
</dbReference>
<dbReference type="OrthoDB" id="5945655at2759"/>
<dbReference type="SMART" id="SM00097">
    <property type="entry name" value="WNT1"/>
    <property type="match status" value="1"/>
</dbReference>
<protein>
    <recommendedName>
        <fullName evidence="9">Protein Wnt</fullName>
    </recommendedName>
</protein>
<dbReference type="GO" id="GO:0030182">
    <property type="term" value="P:neuron differentiation"/>
    <property type="evidence" value="ECO:0007669"/>
    <property type="project" value="TreeGrafter"/>
</dbReference>
<dbReference type="PRINTS" id="PR01349">
    <property type="entry name" value="WNTPROTEIN"/>
</dbReference>
<dbReference type="InterPro" id="IPR043158">
    <property type="entry name" value="Wnt_C"/>
</dbReference>
<dbReference type="Proteomes" id="UP000274131">
    <property type="component" value="Unassembled WGS sequence"/>
</dbReference>
<evidence type="ECO:0000313" key="12">
    <source>
        <dbReference type="WBParaSite" id="EVEC_0000485401-mRNA-1"/>
    </source>
</evidence>
<evidence type="ECO:0000256" key="7">
    <source>
        <dbReference type="ARBA" id="ARBA00023157"/>
    </source>
</evidence>
<evidence type="ECO:0000256" key="8">
    <source>
        <dbReference type="ARBA" id="ARBA00023288"/>
    </source>
</evidence>
<keyword evidence="6 9" id="KW-0879">Wnt signaling pathway</keyword>
<gene>
    <name evidence="10" type="ORF">EVEC_LOCUS4562</name>
</gene>
<dbReference type="PROSITE" id="PS00246">
    <property type="entry name" value="WNT1"/>
    <property type="match status" value="1"/>
</dbReference>
<evidence type="ECO:0000256" key="6">
    <source>
        <dbReference type="ARBA" id="ARBA00022687"/>
    </source>
</evidence>
<dbReference type="AlphaFoldDB" id="A0A0N4V442"/>
<keyword evidence="4" id="KW-0964">Secreted</keyword>
<comment type="similarity">
    <text evidence="2 9">Belongs to the Wnt family.</text>
</comment>
<proteinExistence type="inferred from homology"/>
<keyword evidence="8" id="KW-0449">Lipoprotein</keyword>
<dbReference type="STRING" id="51028.A0A0N4V442"/>
<dbReference type="GO" id="GO:0060070">
    <property type="term" value="P:canonical Wnt signaling pathway"/>
    <property type="evidence" value="ECO:0007669"/>
    <property type="project" value="TreeGrafter"/>
</dbReference>
<keyword evidence="3 9" id="KW-0217">Developmental protein</keyword>
<comment type="function">
    <text evidence="9">Ligand for members of the frizzled family of seven transmembrane receptors.</text>
</comment>
<keyword evidence="7" id="KW-1015">Disulfide bond</keyword>
<dbReference type="InterPro" id="IPR018161">
    <property type="entry name" value="Wnt_CS"/>
</dbReference>
<evidence type="ECO:0000313" key="11">
    <source>
        <dbReference type="Proteomes" id="UP000274131"/>
    </source>
</evidence>
<name>A0A0N4V442_ENTVE</name>
<keyword evidence="11" id="KW-1185">Reference proteome</keyword>
<dbReference type="WBParaSite" id="EVEC_0000485401-mRNA-1">
    <property type="protein sequence ID" value="EVEC_0000485401-mRNA-1"/>
    <property type="gene ID" value="EVEC_0000485401"/>
</dbReference>
<evidence type="ECO:0000256" key="2">
    <source>
        <dbReference type="ARBA" id="ARBA00005683"/>
    </source>
</evidence>
<dbReference type="EMBL" id="UXUI01007893">
    <property type="protein sequence ID" value="VDD89811.1"/>
    <property type="molecule type" value="Genomic_DNA"/>
</dbReference>
<evidence type="ECO:0000256" key="1">
    <source>
        <dbReference type="ARBA" id="ARBA00004498"/>
    </source>
</evidence>